<dbReference type="AlphaFoldDB" id="A0A193LKT3"/>
<keyword evidence="3" id="KW-1185">Reference proteome</keyword>
<dbReference type="OrthoDB" id="6267163at2"/>
<evidence type="ECO:0000313" key="2">
    <source>
        <dbReference type="EMBL" id="ANO53019.1"/>
    </source>
</evidence>
<feature type="transmembrane region" description="Helical" evidence="1">
    <location>
        <begin position="16"/>
        <end position="38"/>
    </location>
</feature>
<gene>
    <name evidence="2" type="ORF">BA177_05320</name>
</gene>
<evidence type="ECO:0000256" key="1">
    <source>
        <dbReference type="SAM" id="Phobius"/>
    </source>
</evidence>
<dbReference type="KEGG" id="woc:BA177_05320"/>
<proteinExistence type="predicted"/>
<name>A0A193LKT3_9GAMM</name>
<sequence length="88" mass="9604">MALNFRKPRAAEIVQCLVRGAIFGVIVGVLLAAIATGYDWHLNPSGIFHDAAGNHWDIIFDTAISWFLPVAPVVAIFAALAFLLFRPK</sequence>
<accession>A0A193LKT3</accession>
<dbReference type="EMBL" id="CP016268">
    <property type="protein sequence ID" value="ANO53019.1"/>
    <property type="molecule type" value="Genomic_DNA"/>
</dbReference>
<organism evidence="2 3">
    <name type="scientific">Woeseia oceani</name>
    <dbReference type="NCBI Taxonomy" id="1548547"/>
    <lineage>
        <taxon>Bacteria</taxon>
        <taxon>Pseudomonadati</taxon>
        <taxon>Pseudomonadota</taxon>
        <taxon>Gammaproteobacteria</taxon>
        <taxon>Woeseiales</taxon>
        <taxon>Woeseiaceae</taxon>
        <taxon>Woeseia</taxon>
    </lineage>
</organism>
<keyword evidence="1" id="KW-0812">Transmembrane</keyword>
<evidence type="ECO:0000313" key="3">
    <source>
        <dbReference type="Proteomes" id="UP000092695"/>
    </source>
</evidence>
<protein>
    <submittedName>
        <fullName evidence="2">Uncharacterized protein</fullName>
    </submittedName>
</protein>
<keyword evidence="1" id="KW-1133">Transmembrane helix</keyword>
<reference evidence="2 3" key="1">
    <citation type="submission" date="2016-06" db="EMBL/GenBank/DDBJ databases">
        <title>Complete genome sequence of a deep-branching marine Gamma Proteobacterium Woeseia oceani type strain XK5.</title>
        <authorList>
            <person name="Mu D."/>
            <person name="Du Z."/>
        </authorList>
    </citation>
    <scope>NUCLEOTIDE SEQUENCE [LARGE SCALE GENOMIC DNA]</scope>
    <source>
        <strain evidence="2 3">XK5</strain>
    </source>
</reference>
<feature type="transmembrane region" description="Helical" evidence="1">
    <location>
        <begin position="58"/>
        <end position="85"/>
    </location>
</feature>
<dbReference type="Proteomes" id="UP000092695">
    <property type="component" value="Chromosome"/>
</dbReference>
<keyword evidence="1" id="KW-0472">Membrane</keyword>